<comment type="caution">
    <text evidence="3">The sequence shown here is derived from an EMBL/GenBank/DDBJ whole genome shotgun (WGS) entry which is preliminary data.</text>
</comment>
<organism evidence="3 4">
    <name type="scientific">Chloroflexus islandicus</name>
    <dbReference type="NCBI Taxonomy" id="1707952"/>
    <lineage>
        <taxon>Bacteria</taxon>
        <taxon>Bacillati</taxon>
        <taxon>Chloroflexota</taxon>
        <taxon>Chloroflexia</taxon>
        <taxon>Chloroflexales</taxon>
        <taxon>Chloroflexineae</taxon>
        <taxon>Chloroflexaceae</taxon>
        <taxon>Chloroflexus</taxon>
    </lineage>
</organism>
<dbReference type="PANTHER" id="PTHR33279:SF2">
    <property type="entry name" value="SULFUR CARRIER PROTEIN TUSA"/>
    <property type="match status" value="1"/>
</dbReference>
<dbReference type="InterPro" id="IPR001455">
    <property type="entry name" value="TusA-like"/>
</dbReference>
<evidence type="ECO:0000256" key="1">
    <source>
        <dbReference type="ARBA" id="ARBA00008984"/>
    </source>
</evidence>
<dbReference type="Gene3D" id="3.30.110.40">
    <property type="entry name" value="TusA-like domain"/>
    <property type="match status" value="1"/>
</dbReference>
<reference evidence="3 4" key="1">
    <citation type="submission" date="2016-04" db="EMBL/GenBank/DDBJ databases">
        <title>Chloroflexus islandicus sp. nov., a thermophilic filamentous anoxygenic phototrophic bacterium from geyser Strokkur (Iceland).</title>
        <authorList>
            <person name="Gaisin V.A."/>
            <person name="Kalashnikov A.M."/>
            <person name="Sukhacheva M.V."/>
            <person name="Grouzdev D.S."/>
            <person name="Ivanov T.M."/>
            <person name="Kuznetsov B."/>
            <person name="Gorlenko V.M."/>
        </authorList>
    </citation>
    <scope>NUCLEOTIDE SEQUENCE [LARGE SCALE GENOMIC DNA]</scope>
    <source>
        <strain evidence="4">isl-2</strain>
    </source>
</reference>
<dbReference type="OrthoDB" id="9796234at2"/>
<dbReference type="InterPro" id="IPR036868">
    <property type="entry name" value="TusA-like_sf"/>
</dbReference>
<proteinExistence type="inferred from homology"/>
<sequence>MTTPNITIDKEIDARGSHCPGPMMELIRGIKSVPVGSVVAVLSSDPGSAKDIPIWVQKAGHEFIGAFPEQGYTRFIVRKTR</sequence>
<gene>
    <name evidence="3" type="ORF">A6A03_17240</name>
</gene>
<dbReference type="PANTHER" id="PTHR33279">
    <property type="entry name" value="SULFUR CARRIER PROTEIN YEDF-RELATED"/>
    <property type="match status" value="1"/>
</dbReference>
<dbReference type="EMBL" id="LWQS01000069">
    <property type="protein sequence ID" value="OAN44295.1"/>
    <property type="molecule type" value="Genomic_DNA"/>
</dbReference>
<name>A0A178M8E1_9CHLR</name>
<dbReference type="CDD" id="cd00291">
    <property type="entry name" value="SirA_YedF_YeeD"/>
    <property type="match status" value="1"/>
</dbReference>
<keyword evidence="4" id="KW-1185">Reference proteome</keyword>
<evidence type="ECO:0000259" key="2">
    <source>
        <dbReference type="PROSITE" id="PS01148"/>
    </source>
</evidence>
<accession>A0A178M8E1</accession>
<dbReference type="AlphaFoldDB" id="A0A178M8E1"/>
<feature type="domain" description="UPF0033" evidence="2">
    <location>
        <begin position="12"/>
        <end position="36"/>
    </location>
</feature>
<evidence type="ECO:0000313" key="4">
    <source>
        <dbReference type="Proteomes" id="UP000078287"/>
    </source>
</evidence>
<dbReference type="Pfam" id="PF01206">
    <property type="entry name" value="TusA"/>
    <property type="match status" value="1"/>
</dbReference>
<dbReference type="STRING" id="1707952.A6A03_17240"/>
<dbReference type="Proteomes" id="UP000078287">
    <property type="component" value="Unassembled WGS sequence"/>
</dbReference>
<dbReference type="SUPFAM" id="SSF64307">
    <property type="entry name" value="SirA-like"/>
    <property type="match status" value="1"/>
</dbReference>
<dbReference type="PROSITE" id="PS01148">
    <property type="entry name" value="UPF0033"/>
    <property type="match status" value="1"/>
</dbReference>
<protein>
    <submittedName>
        <fullName evidence="3">Preprotein translocase subunit TatB</fullName>
    </submittedName>
</protein>
<dbReference type="RefSeq" id="WP_066789499.1">
    <property type="nucleotide sequence ID" value="NZ_LWQS01000069.1"/>
</dbReference>
<evidence type="ECO:0000313" key="3">
    <source>
        <dbReference type="EMBL" id="OAN44295.1"/>
    </source>
</evidence>
<comment type="similarity">
    <text evidence="1">Belongs to the sulfur carrier protein TusA family.</text>
</comment>